<protein>
    <submittedName>
        <fullName evidence="3">SDR family oxidoreductase</fullName>
    </submittedName>
</protein>
<evidence type="ECO:0000313" key="3">
    <source>
        <dbReference type="EMBL" id="RQN09282.1"/>
    </source>
</evidence>
<evidence type="ECO:0000256" key="2">
    <source>
        <dbReference type="ARBA" id="ARBA00023002"/>
    </source>
</evidence>
<gene>
    <name evidence="3" type="ORF">EHW97_03275</name>
</gene>
<evidence type="ECO:0000313" key="4">
    <source>
        <dbReference type="Proteomes" id="UP000275225"/>
    </source>
</evidence>
<comment type="similarity">
    <text evidence="1">Belongs to the short-chain dehydrogenases/reductases (SDR) family.</text>
</comment>
<dbReference type="InterPro" id="IPR020904">
    <property type="entry name" value="Sc_DH/Rdtase_CS"/>
</dbReference>
<dbReference type="PANTHER" id="PTHR42760">
    <property type="entry name" value="SHORT-CHAIN DEHYDROGENASES/REDUCTASES FAMILY MEMBER"/>
    <property type="match status" value="1"/>
</dbReference>
<dbReference type="OrthoDB" id="286404at2"/>
<dbReference type="RefSeq" id="WP_124235737.1">
    <property type="nucleotide sequence ID" value="NZ_JBHUFI010000009.1"/>
</dbReference>
<dbReference type="PROSITE" id="PS00061">
    <property type="entry name" value="ADH_SHORT"/>
    <property type="match status" value="1"/>
</dbReference>
<dbReference type="CDD" id="cd05233">
    <property type="entry name" value="SDR_c"/>
    <property type="match status" value="1"/>
</dbReference>
<dbReference type="Proteomes" id="UP000275225">
    <property type="component" value="Unassembled WGS sequence"/>
</dbReference>
<dbReference type="InterPro" id="IPR002347">
    <property type="entry name" value="SDR_fam"/>
</dbReference>
<dbReference type="FunFam" id="3.40.50.720:FF:000084">
    <property type="entry name" value="Short-chain dehydrogenase reductase"/>
    <property type="match status" value="1"/>
</dbReference>
<evidence type="ECO:0000256" key="1">
    <source>
        <dbReference type="ARBA" id="ARBA00006484"/>
    </source>
</evidence>
<dbReference type="Gene3D" id="3.40.50.720">
    <property type="entry name" value="NAD(P)-binding Rossmann-like Domain"/>
    <property type="match status" value="1"/>
</dbReference>
<organism evidence="3 4">
    <name type="scientific">Aeromicrobium camelliae</name>
    <dbReference type="NCBI Taxonomy" id="1538144"/>
    <lineage>
        <taxon>Bacteria</taxon>
        <taxon>Bacillati</taxon>
        <taxon>Actinomycetota</taxon>
        <taxon>Actinomycetes</taxon>
        <taxon>Propionibacteriales</taxon>
        <taxon>Nocardioidaceae</taxon>
        <taxon>Aeromicrobium</taxon>
    </lineage>
</organism>
<dbReference type="InterPro" id="IPR036291">
    <property type="entry name" value="NAD(P)-bd_dom_sf"/>
</dbReference>
<keyword evidence="2" id="KW-0560">Oxidoreductase</keyword>
<reference evidence="3 4" key="1">
    <citation type="submission" date="2018-11" db="EMBL/GenBank/DDBJ databases">
        <authorList>
            <person name="Li F."/>
        </authorList>
    </citation>
    <scope>NUCLEOTIDE SEQUENCE [LARGE SCALE GENOMIC DNA]</scope>
    <source>
        <strain evidence="3 4">YS17T</strain>
    </source>
</reference>
<dbReference type="AlphaFoldDB" id="A0A3N6WWA4"/>
<dbReference type="PRINTS" id="PR00081">
    <property type="entry name" value="GDHRDH"/>
</dbReference>
<dbReference type="Pfam" id="PF13561">
    <property type="entry name" value="adh_short_C2"/>
    <property type="match status" value="1"/>
</dbReference>
<name>A0A3N6WWA4_9ACTN</name>
<sequence>MVDRTAVPDYLRMLDLSGKVHLVVGAGQGIGRQAAHALAQAGSFVVCLDNDSERAQAVATELDGLALTADVLDEEELIGAVDAAASEHGRLDGVVDIVGMARFRQLTEASEEDWQFQFDIVLKHARWLVKHSSAQLSRTAGTLTYVSSIAGLSGAQGNGVYAAAKAALISLVQTAAVELAPSGVRVNSVAPSVVLTPRMREILDPPRLQRFVDNTPIGRLSEPADIAAVLLFLASPMASYITGQTLVVDGGVQARLPYPDFV</sequence>
<dbReference type="GO" id="GO:0016616">
    <property type="term" value="F:oxidoreductase activity, acting on the CH-OH group of donors, NAD or NADP as acceptor"/>
    <property type="evidence" value="ECO:0007669"/>
    <property type="project" value="TreeGrafter"/>
</dbReference>
<comment type="caution">
    <text evidence="3">The sequence shown here is derived from an EMBL/GenBank/DDBJ whole genome shotgun (WGS) entry which is preliminary data.</text>
</comment>
<proteinExistence type="inferred from homology"/>
<dbReference type="SUPFAM" id="SSF51735">
    <property type="entry name" value="NAD(P)-binding Rossmann-fold domains"/>
    <property type="match status" value="1"/>
</dbReference>
<dbReference type="EMBL" id="RQJX01000003">
    <property type="protein sequence ID" value="RQN09282.1"/>
    <property type="molecule type" value="Genomic_DNA"/>
</dbReference>
<keyword evidence="4" id="KW-1185">Reference proteome</keyword>
<accession>A0A3N6WWA4</accession>